<organism evidence="2 3">
    <name type="scientific">Neobacillus notoginsengisoli</name>
    <dbReference type="NCBI Taxonomy" id="1578198"/>
    <lineage>
        <taxon>Bacteria</taxon>
        <taxon>Bacillati</taxon>
        <taxon>Bacillota</taxon>
        <taxon>Bacilli</taxon>
        <taxon>Bacillales</taxon>
        <taxon>Bacillaceae</taxon>
        <taxon>Neobacillus</taxon>
    </lineage>
</organism>
<dbReference type="GO" id="GO:0005975">
    <property type="term" value="P:carbohydrate metabolic process"/>
    <property type="evidence" value="ECO:0007669"/>
    <property type="project" value="InterPro"/>
</dbReference>
<feature type="domain" description="NodB homology" evidence="1">
    <location>
        <begin position="126"/>
        <end position="302"/>
    </location>
</feature>
<evidence type="ECO:0000259" key="1">
    <source>
        <dbReference type="PROSITE" id="PS51677"/>
    </source>
</evidence>
<dbReference type="RefSeq" id="WP_118922556.1">
    <property type="nucleotide sequence ID" value="NZ_QWEG01000011.1"/>
</dbReference>
<dbReference type="Pfam" id="PF01522">
    <property type="entry name" value="Polysacc_deac_1"/>
    <property type="match status" value="1"/>
</dbReference>
<dbReference type="Gene3D" id="3.20.20.370">
    <property type="entry name" value="Glycoside hydrolase/deacetylase"/>
    <property type="match status" value="1"/>
</dbReference>
<dbReference type="PROSITE" id="PS51677">
    <property type="entry name" value="NODB"/>
    <property type="match status" value="1"/>
</dbReference>
<dbReference type="GO" id="GO:0016020">
    <property type="term" value="C:membrane"/>
    <property type="evidence" value="ECO:0007669"/>
    <property type="project" value="TreeGrafter"/>
</dbReference>
<dbReference type="EMBL" id="QWEG01000011">
    <property type="protein sequence ID" value="RHW36392.1"/>
    <property type="molecule type" value="Genomic_DNA"/>
</dbReference>
<sequence length="317" mass="35047">MRRTGFFLFAGLLAVALVANPYVSSYLHTLKTGGEPVLKQSDPLYDKISVSAAELRIPPTDARIDKVWKAIPGYNGLEVDIPASYKKMKTVGKYTEAKLVFKEVKPKIHLKDLPPAPVYRGNPDKPMVAFIVNVAWGNEYLPDMLATLKKHNVYASFFLEGNWVKKNPELAKMIANAGHEIGNHSYSHPNMKNISSEKAIEEMKKTNEVIKATTGITCKWFAPPSGALGTNTPELAASLNMGTVMWTADTIDWQKPSPETIINRIIPKAEKGTIVLMHPTEPTAKALERMIVSIKEKKLKIAPISELLSEKRAGGIE</sequence>
<dbReference type="InterPro" id="IPR014228">
    <property type="entry name" value="Spore_polysacc_deacetyl_YlxY"/>
</dbReference>
<dbReference type="InterPro" id="IPR011330">
    <property type="entry name" value="Glyco_hydro/deAcase_b/a-brl"/>
</dbReference>
<dbReference type="OrthoDB" id="9812065at2"/>
<protein>
    <recommendedName>
        <fullName evidence="1">NodB homology domain-containing protein</fullName>
    </recommendedName>
</protein>
<dbReference type="PANTHER" id="PTHR10587:SF80">
    <property type="entry name" value="CHITOOLIGOSACCHARIDE DEACETYLASE"/>
    <property type="match status" value="1"/>
</dbReference>
<dbReference type="NCBIfam" id="TIGR02873">
    <property type="entry name" value="spore_ylxY"/>
    <property type="match status" value="1"/>
</dbReference>
<gene>
    <name evidence="2" type="ORF">D1B31_16880</name>
</gene>
<dbReference type="GO" id="GO:0016810">
    <property type="term" value="F:hydrolase activity, acting on carbon-nitrogen (but not peptide) bonds"/>
    <property type="evidence" value="ECO:0007669"/>
    <property type="project" value="InterPro"/>
</dbReference>
<comment type="caution">
    <text evidence="2">The sequence shown here is derived from an EMBL/GenBank/DDBJ whole genome shotgun (WGS) entry which is preliminary data.</text>
</comment>
<keyword evidence="3" id="KW-1185">Reference proteome</keyword>
<reference evidence="2 3" key="1">
    <citation type="journal article" date="2017" name="Int. J. Syst. Evol. Microbiol.">
        <title>Bacillus notoginsengisoli sp. nov., a novel bacterium isolated from the rhizosphere of Panax notoginseng.</title>
        <authorList>
            <person name="Zhang M.Y."/>
            <person name="Cheng J."/>
            <person name="Cai Y."/>
            <person name="Zhang T.Y."/>
            <person name="Wu Y.Y."/>
            <person name="Manikprabhu D."/>
            <person name="Li W.J."/>
            <person name="Zhang Y.X."/>
        </authorList>
    </citation>
    <scope>NUCLEOTIDE SEQUENCE [LARGE SCALE GENOMIC DNA]</scope>
    <source>
        <strain evidence="2 3">JCM 30743</strain>
    </source>
</reference>
<name>A0A417YQL1_9BACI</name>
<dbReference type="InterPro" id="IPR050248">
    <property type="entry name" value="Polysacc_deacetylase_ArnD"/>
</dbReference>
<evidence type="ECO:0000313" key="2">
    <source>
        <dbReference type="EMBL" id="RHW36392.1"/>
    </source>
</evidence>
<dbReference type="AlphaFoldDB" id="A0A417YQL1"/>
<dbReference type="InterPro" id="IPR002509">
    <property type="entry name" value="NODB_dom"/>
</dbReference>
<dbReference type="SUPFAM" id="SSF88713">
    <property type="entry name" value="Glycoside hydrolase/deacetylase"/>
    <property type="match status" value="1"/>
</dbReference>
<proteinExistence type="predicted"/>
<accession>A0A417YQL1</accession>
<dbReference type="Proteomes" id="UP000284416">
    <property type="component" value="Unassembled WGS sequence"/>
</dbReference>
<dbReference type="PANTHER" id="PTHR10587">
    <property type="entry name" value="GLYCOSYL TRANSFERASE-RELATED"/>
    <property type="match status" value="1"/>
</dbReference>
<dbReference type="CDD" id="cd10950">
    <property type="entry name" value="CE4_BsYlxY_like"/>
    <property type="match status" value="1"/>
</dbReference>
<evidence type="ECO:0000313" key="3">
    <source>
        <dbReference type="Proteomes" id="UP000284416"/>
    </source>
</evidence>